<name>A0A2P2J507_RHIMU</name>
<organism evidence="2">
    <name type="scientific">Rhizophora mucronata</name>
    <name type="common">Asiatic mangrove</name>
    <dbReference type="NCBI Taxonomy" id="61149"/>
    <lineage>
        <taxon>Eukaryota</taxon>
        <taxon>Viridiplantae</taxon>
        <taxon>Streptophyta</taxon>
        <taxon>Embryophyta</taxon>
        <taxon>Tracheophyta</taxon>
        <taxon>Spermatophyta</taxon>
        <taxon>Magnoliopsida</taxon>
        <taxon>eudicotyledons</taxon>
        <taxon>Gunneridae</taxon>
        <taxon>Pentapetalae</taxon>
        <taxon>rosids</taxon>
        <taxon>fabids</taxon>
        <taxon>Malpighiales</taxon>
        <taxon>Rhizophoraceae</taxon>
        <taxon>Rhizophora</taxon>
    </lineage>
</organism>
<dbReference type="AlphaFoldDB" id="A0A2P2J507"/>
<dbReference type="EMBL" id="GGEC01008085">
    <property type="protein sequence ID" value="MBW88568.1"/>
    <property type="molecule type" value="Transcribed_RNA"/>
</dbReference>
<feature type="compositionally biased region" description="Polar residues" evidence="1">
    <location>
        <begin position="7"/>
        <end position="16"/>
    </location>
</feature>
<sequence length="77" mass="8800">MWWTFGPVTTRSTSGTAPPFLSTPIRSRSFERNSESCLRSWKSPSLKGRLSCRPGANRLPEKAVRKSRRRKVTHNLV</sequence>
<proteinExistence type="predicted"/>
<reference evidence="2" key="1">
    <citation type="submission" date="2018-02" db="EMBL/GenBank/DDBJ databases">
        <title>Rhizophora mucronata_Transcriptome.</title>
        <authorList>
            <person name="Meera S.P."/>
            <person name="Sreeshan A."/>
            <person name="Augustine A."/>
        </authorList>
    </citation>
    <scope>NUCLEOTIDE SEQUENCE</scope>
    <source>
        <tissue evidence="2">Leaf</tissue>
    </source>
</reference>
<feature type="region of interest" description="Disordered" evidence="1">
    <location>
        <begin position="49"/>
        <end position="77"/>
    </location>
</feature>
<evidence type="ECO:0000313" key="2">
    <source>
        <dbReference type="EMBL" id="MBW88568.1"/>
    </source>
</evidence>
<accession>A0A2P2J507</accession>
<feature type="region of interest" description="Disordered" evidence="1">
    <location>
        <begin position="1"/>
        <end position="25"/>
    </location>
</feature>
<evidence type="ECO:0000256" key="1">
    <source>
        <dbReference type="SAM" id="MobiDB-lite"/>
    </source>
</evidence>
<feature type="compositionally biased region" description="Basic residues" evidence="1">
    <location>
        <begin position="65"/>
        <end position="77"/>
    </location>
</feature>
<protein>
    <submittedName>
        <fullName evidence="2">Uncharacterized protein MANES_05G156800</fullName>
    </submittedName>
</protein>